<dbReference type="PANTHER" id="PTHR34382">
    <property type="entry name" value="PTS SYSTEM N,N'-DIACETYLCHITOBIOSE-SPECIFIC EIIA COMPONENT"/>
    <property type="match status" value="1"/>
</dbReference>
<evidence type="ECO:0000256" key="2">
    <source>
        <dbReference type="ARBA" id="ARBA00022597"/>
    </source>
</evidence>
<gene>
    <name evidence="8" type="ORF">DXA38_10625</name>
</gene>
<evidence type="ECO:0000256" key="5">
    <source>
        <dbReference type="PIRSR" id="PIRSR000699-1"/>
    </source>
</evidence>
<protein>
    <submittedName>
        <fullName evidence="8">PTS lactose/cellobiose transporter subunit IIA</fullName>
    </submittedName>
</protein>
<dbReference type="SUPFAM" id="SSF46973">
    <property type="entry name" value="Enzyme IIa from lactose specific PTS, IIa-lac"/>
    <property type="match status" value="1"/>
</dbReference>
<dbReference type="GO" id="GO:0009401">
    <property type="term" value="P:phosphoenolpyruvate-dependent sugar phosphotransferase system"/>
    <property type="evidence" value="ECO:0007669"/>
    <property type="project" value="UniProtKB-KW"/>
</dbReference>
<dbReference type="GO" id="GO:0016740">
    <property type="term" value="F:transferase activity"/>
    <property type="evidence" value="ECO:0007669"/>
    <property type="project" value="UniProtKB-KW"/>
</dbReference>
<proteinExistence type="predicted"/>
<keyword evidence="6" id="KW-0479">Metal-binding</keyword>
<keyword evidence="6" id="KW-0460">Magnesium</keyword>
<evidence type="ECO:0000256" key="3">
    <source>
        <dbReference type="ARBA" id="ARBA00022679"/>
    </source>
</evidence>
<dbReference type="PANTHER" id="PTHR34382:SF7">
    <property type="entry name" value="PTS SYSTEM N,N'-DIACETYLCHITOBIOSE-SPECIFIC EIIA COMPONENT"/>
    <property type="match status" value="1"/>
</dbReference>
<keyword evidence="1" id="KW-0813">Transport</keyword>
<sequence length="116" mass="13480">MDDEIVECSMDMILNAGNARNECFQALEKMKNFSFCEAAELLEQAKQNILKSHQAHTGYMQRSIQQEQNEYCVLFAHAQDTLMTINTEINLTGYMMEIFMQYDERIKQLEAVIKKG</sequence>
<feature type="binding site" evidence="6">
    <location>
        <position position="80"/>
    </location>
    <ligand>
        <name>Mg(2+)</name>
        <dbReference type="ChEBI" id="CHEBI:18420"/>
        <note>ligand shared between all trimeric partners</note>
    </ligand>
</feature>
<dbReference type="RefSeq" id="WP_117443172.1">
    <property type="nucleotide sequence ID" value="NZ_JAJFEN010000003.1"/>
</dbReference>
<dbReference type="Pfam" id="PF02255">
    <property type="entry name" value="PTS_IIA"/>
    <property type="match status" value="1"/>
</dbReference>
<dbReference type="InterPro" id="IPR036542">
    <property type="entry name" value="PTS_IIA_lac/cel_sf"/>
</dbReference>
<evidence type="ECO:0000256" key="6">
    <source>
        <dbReference type="PIRSR" id="PIRSR000699-2"/>
    </source>
</evidence>
<comment type="cofactor">
    <cofactor evidence="6">
        <name>Mg(2+)</name>
        <dbReference type="ChEBI" id="CHEBI:18420"/>
    </cofactor>
    <text evidence="6">Binds 1 Mg(2+) ion per trimer.</text>
</comment>
<organism evidence="8 9">
    <name type="scientific">Clostridium innocuum</name>
    <dbReference type="NCBI Taxonomy" id="1522"/>
    <lineage>
        <taxon>Bacteria</taxon>
        <taxon>Bacillati</taxon>
        <taxon>Bacillota</taxon>
        <taxon>Clostridia</taxon>
        <taxon>Eubacteriales</taxon>
        <taxon>Clostridiaceae</taxon>
        <taxon>Clostridium</taxon>
    </lineage>
</organism>
<feature type="modified residue" description="Phosphohistidine; by HPr" evidence="7">
    <location>
        <position position="77"/>
    </location>
</feature>
<dbReference type="Proteomes" id="UP000260025">
    <property type="component" value="Unassembled WGS sequence"/>
</dbReference>
<dbReference type="OrthoDB" id="389577at2"/>
<evidence type="ECO:0000256" key="4">
    <source>
        <dbReference type="ARBA" id="ARBA00022683"/>
    </source>
</evidence>
<evidence type="ECO:0000256" key="1">
    <source>
        <dbReference type="ARBA" id="ARBA00022448"/>
    </source>
</evidence>
<evidence type="ECO:0000313" key="9">
    <source>
        <dbReference type="Proteomes" id="UP000260025"/>
    </source>
</evidence>
<accession>A0A3E2VVR1</accession>
<keyword evidence="2" id="KW-0762">Sugar transport</keyword>
<feature type="active site" description="Tele-phosphohistidine intermediate" evidence="5">
    <location>
        <position position="77"/>
    </location>
</feature>
<dbReference type="PROSITE" id="PS51095">
    <property type="entry name" value="PTS_EIIA_TYPE_3"/>
    <property type="match status" value="1"/>
</dbReference>
<keyword evidence="4" id="KW-0598">Phosphotransferase system</keyword>
<evidence type="ECO:0000256" key="7">
    <source>
        <dbReference type="PROSITE-ProRule" id="PRU00418"/>
    </source>
</evidence>
<keyword evidence="3" id="KW-0808">Transferase</keyword>
<dbReference type="PIRSF" id="PIRSF000699">
    <property type="entry name" value="PTS_IILac_III"/>
    <property type="match status" value="1"/>
</dbReference>
<comment type="caution">
    <text evidence="8">The sequence shown here is derived from an EMBL/GenBank/DDBJ whole genome shotgun (WGS) entry which is preliminary data.</text>
</comment>
<dbReference type="EMBL" id="QVEV01000014">
    <property type="protein sequence ID" value="RGC15311.1"/>
    <property type="molecule type" value="Genomic_DNA"/>
</dbReference>
<dbReference type="InterPro" id="IPR003188">
    <property type="entry name" value="PTS_IIA_lac/cel"/>
</dbReference>
<reference evidence="8 9" key="1">
    <citation type="submission" date="2018-08" db="EMBL/GenBank/DDBJ databases">
        <title>A genome reference for cultivated species of the human gut microbiota.</title>
        <authorList>
            <person name="Zou Y."/>
            <person name="Xue W."/>
            <person name="Luo G."/>
        </authorList>
    </citation>
    <scope>NUCLEOTIDE SEQUENCE [LARGE SCALE GENOMIC DNA]</scope>
    <source>
        <strain evidence="8 9">OF01-2LB</strain>
    </source>
</reference>
<dbReference type="GO" id="GO:0046872">
    <property type="term" value="F:metal ion binding"/>
    <property type="evidence" value="ECO:0007669"/>
    <property type="project" value="UniProtKB-KW"/>
</dbReference>
<dbReference type="Gene3D" id="1.20.58.80">
    <property type="entry name" value="Phosphotransferase system, lactose/cellobiose-type IIA subunit"/>
    <property type="match status" value="1"/>
</dbReference>
<dbReference type="AlphaFoldDB" id="A0A3E2VVR1"/>
<evidence type="ECO:0000313" key="8">
    <source>
        <dbReference type="EMBL" id="RGC15311.1"/>
    </source>
</evidence>
<name>A0A3E2VVR1_CLOIN</name>